<reference evidence="6" key="1">
    <citation type="submission" date="2017-02" db="UniProtKB">
        <authorList>
            <consortium name="WormBaseParasite"/>
        </authorList>
    </citation>
    <scope>IDENTIFICATION</scope>
</reference>
<keyword evidence="2" id="KW-0732">Signal</keyword>
<dbReference type="InterPro" id="IPR020901">
    <property type="entry name" value="Prtase_inh_Kunz-CS"/>
</dbReference>
<evidence type="ECO:0000256" key="2">
    <source>
        <dbReference type="SAM" id="SignalP"/>
    </source>
</evidence>
<reference evidence="4 5" key="2">
    <citation type="submission" date="2018-11" db="EMBL/GenBank/DDBJ databases">
        <authorList>
            <consortium name="Pathogen Informatics"/>
        </authorList>
    </citation>
    <scope>NUCLEOTIDE SEQUENCE [LARGE SCALE GENOMIC DNA]</scope>
</reference>
<evidence type="ECO:0000259" key="3">
    <source>
        <dbReference type="PROSITE" id="PS50279"/>
    </source>
</evidence>
<dbReference type="AlphaFoldDB" id="A0A0R3TRZ8"/>
<dbReference type="PROSITE" id="PS50279">
    <property type="entry name" value="BPTI_KUNITZ_2"/>
    <property type="match status" value="1"/>
</dbReference>
<dbReference type="Gene3D" id="4.10.410.10">
    <property type="entry name" value="Pancreatic trypsin inhibitor Kunitz domain"/>
    <property type="match status" value="1"/>
</dbReference>
<dbReference type="SMART" id="SM00131">
    <property type="entry name" value="KU"/>
    <property type="match status" value="1"/>
</dbReference>
<sequence>MIVAIVLMSLIVVGFSGHSSADGDPCQLPVDPGRCRALIRKWAFNSTSGDCALFYYGGCGGNGNRFNSKKKCRSTCLPKK</sequence>
<dbReference type="SUPFAM" id="SSF57362">
    <property type="entry name" value="BPTI-like"/>
    <property type="match status" value="1"/>
</dbReference>
<dbReference type="PANTHER" id="PTHR10083:SF374">
    <property type="entry name" value="BPTI_KUNITZ INHIBITOR DOMAIN-CONTAINING PROTEIN"/>
    <property type="match status" value="1"/>
</dbReference>
<name>A0A0R3TRZ8_RODNA</name>
<dbReference type="Proteomes" id="UP000278807">
    <property type="component" value="Unassembled WGS sequence"/>
</dbReference>
<dbReference type="Pfam" id="PF00014">
    <property type="entry name" value="Kunitz_BPTI"/>
    <property type="match status" value="1"/>
</dbReference>
<dbReference type="GO" id="GO:0004867">
    <property type="term" value="F:serine-type endopeptidase inhibitor activity"/>
    <property type="evidence" value="ECO:0007669"/>
    <property type="project" value="InterPro"/>
</dbReference>
<dbReference type="PRINTS" id="PR00759">
    <property type="entry name" value="BASICPTASE"/>
</dbReference>
<feature type="domain" description="BPTI/Kunitz inhibitor" evidence="3">
    <location>
        <begin position="26"/>
        <end position="76"/>
    </location>
</feature>
<dbReference type="InterPro" id="IPR050098">
    <property type="entry name" value="TFPI/VKTCI-like"/>
</dbReference>
<dbReference type="OrthoDB" id="4473401at2759"/>
<evidence type="ECO:0000313" key="6">
    <source>
        <dbReference type="WBParaSite" id="HNAJ_0001039301-mRNA-1"/>
    </source>
</evidence>
<dbReference type="InterPro" id="IPR036880">
    <property type="entry name" value="Kunitz_BPTI_sf"/>
</dbReference>
<dbReference type="EMBL" id="UZAE01013025">
    <property type="protein sequence ID" value="VDO07840.1"/>
    <property type="molecule type" value="Genomic_DNA"/>
</dbReference>
<dbReference type="WBParaSite" id="HNAJ_0001039301-mRNA-1">
    <property type="protein sequence ID" value="HNAJ_0001039301-mRNA-1"/>
    <property type="gene ID" value="HNAJ_0001039301"/>
</dbReference>
<proteinExistence type="predicted"/>
<evidence type="ECO:0000256" key="1">
    <source>
        <dbReference type="ARBA" id="ARBA00023157"/>
    </source>
</evidence>
<evidence type="ECO:0000313" key="5">
    <source>
        <dbReference type="Proteomes" id="UP000278807"/>
    </source>
</evidence>
<feature type="signal peptide" evidence="2">
    <location>
        <begin position="1"/>
        <end position="23"/>
    </location>
</feature>
<keyword evidence="5" id="KW-1185">Reference proteome</keyword>
<gene>
    <name evidence="4" type="ORF">HNAJ_LOCUS10388</name>
</gene>
<dbReference type="PANTHER" id="PTHR10083">
    <property type="entry name" value="KUNITZ-TYPE PROTEASE INHIBITOR-RELATED"/>
    <property type="match status" value="1"/>
</dbReference>
<keyword evidence="1" id="KW-1015">Disulfide bond</keyword>
<dbReference type="FunFam" id="4.10.410.10:FF:000020">
    <property type="entry name" value="Collagen, type VI, alpha 3"/>
    <property type="match status" value="1"/>
</dbReference>
<dbReference type="PROSITE" id="PS00280">
    <property type="entry name" value="BPTI_KUNITZ_1"/>
    <property type="match status" value="1"/>
</dbReference>
<dbReference type="InterPro" id="IPR002223">
    <property type="entry name" value="Kunitz_BPTI"/>
</dbReference>
<evidence type="ECO:0000313" key="4">
    <source>
        <dbReference type="EMBL" id="VDO07840.1"/>
    </source>
</evidence>
<organism evidence="6">
    <name type="scientific">Rodentolepis nana</name>
    <name type="common">Dwarf tapeworm</name>
    <name type="synonym">Hymenolepis nana</name>
    <dbReference type="NCBI Taxonomy" id="102285"/>
    <lineage>
        <taxon>Eukaryota</taxon>
        <taxon>Metazoa</taxon>
        <taxon>Spiralia</taxon>
        <taxon>Lophotrochozoa</taxon>
        <taxon>Platyhelminthes</taxon>
        <taxon>Cestoda</taxon>
        <taxon>Eucestoda</taxon>
        <taxon>Cyclophyllidea</taxon>
        <taxon>Hymenolepididae</taxon>
        <taxon>Rodentolepis</taxon>
    </lineage>
</organism>
<protein>
    <submittedName>
        <fullName evidence="6">BPTI/Kunitz inhibitor domain-containing protein</fullName>
    </submittedName>
</protein>
<accession>A0A0R3TRZ8</accession>
<dbReference type="STRING" id="102285.A0A0R3TRZ8"/>
<feature type="chain" id="PRO_5043132034" evidence="2">
    <location>
        <begin position="24"/>
        <end position="80"/>
    </location>
</feature>
<dbReference type="GO" id="GO:0005615">
    <property type="term" value="C:extracellular space"/>
    <property type="evidence" value="ECO:0007669"/>
    <property type="project" value="TreeGrafter"/>
</dbReference>